<protein>
    <submittedName>
        <fullName evidence="1">Uncharacterized protein</fullName>
    </submittedName>
</protein>
<gene>
    <name evidence="1" type="ORF">SARC_09639</name>
</gene>
<reference evidence="1 2" key="1">
    <citation type="submission" date="2011-02" db="EMBL/GenBank/DDBJ databases">
        <title>The Genome Sequence of Sphaeroforma arctica JP610.</title>
        <authorList>
            <consortium name="The Broad Institute Genome Sequencing Platform"/>
            <person name="Russ C."/>
            <person name="Cuomo C."/>
            <person name="Young S.K."/>
            <person name="Zeng Q."/>
            <person name="Gargeya S."/>
            <person name="Alvarado L."/>
            <person name="Berlin A."/>
            <person name="Chapman S.B."/>
            <person name="Chen Z."/>
            <person name="Freedman E."/>
            <person name="Gellesch M."/>
            <person name="Goldberg J."/>
            <person name="Griggs A."/>
            <person name="Gujja S."/>
            <person name="Heilman E."/>
            <person name="Heiman D."/>
            <person name="Howarth C."/>
            <person name="Mehta T."/>
            <person name="Neiman D."/>
            <person name="Pearson M."/>
            <person name="Roberts A."/>
            <person name="Saif S."/>
            <person name="Shea T."/>
            <person name="Shenoy N."/>
            <person name="Sisk P."/>
            <person name="Stolte C."/>
            <person name="Sykes S."/>
            <person name="White J."/>
            <person name="Yandava C."/>
            <person name="Burger G."/>
            <person name="Gray M.W."/>
            <person name="Holland P.W.H."/>
            <person name="King N."/>
            <person name="Lang F.B.F."/>
            <person name="Roger A.J."/>
            <person name="Ruiz-Trillo I."/>
            <person name="Haas B."/>
            <person name="Nusbaum C."/>
            <person name="Birren B."/>
        </authorList>
    </citation>
    <scope>NUCLEOTIDE SEQUENCE [LARGE SCALE GENOMIC DNA]</scope>
    <source>
        <strain evidence="1 2">JP610</strain>
    </source>
</reference>
<dbReference type="AlphaFoldDB" id="A0A0L0FMD3"/>
<dbReference type="GeneID" id="25910143"/>
<dbReference type="RefSeq" id="XP_014151817.1">
    <property type="nucleotide sequence ID" value="XM_014296342.1"/>
</dbReference>
<accession>A0A0L0FMD3</accession>
<evidence type="ECO:0000313" key="1">
    <source>
        <dbReference type="EMBL" id="KNC77915.1"/>
    </source>
</evidence>
<name>A0A0L0FMD3_9EUKA</name>
<evidence type="ECO:0000313" key="2">
    <source>
        <dbReference type="Proteomes" id="UP000054560"/>
    </source>
</evidence>
<organism evidence="1 2">
    <name type="scientific">Sphaeroforma arctica JP610</name>
    <dbReference type="NCBI Taxonomy" id="667725"/>
    <lineage>
        <taxon>Eukaryota</taxon>
        <taxon>Ichthyosporea</taxon>
        <taxon>Ichthyophonida</taxon>
        <taxon>Sphaeroforma</taxon>
    </lineage>
</organism>
<dbReference type="EMBL" id="KQ242602">
    <property type="protein sequence ID" value="KNC77915.1"/>
    <property type="molecule type" value="Genomic_DNA"/>
</dbReference>
<proteinExistence type="predicted"/>
<dbReference type="Proteomes" id="UP000054560">
    <property type="component" value="Unassembled WGS sequence"/>
</dbReference>
<sequence length="170" mass="18179">MEDCRLRSNRTHTPEMPLYSQGCTGYYGGAPIYLDTVSDSLSIKGTYLNNTNYFNHSQGGAIFIGTVGAKRAQIQGLFRGSSAREDGAIVINKITGGDLMRITGVFHTNAAEDIYGYCGSHGGGITVRKVENASTLIINGTFGIALGRFLISEGTFLVSDGMALISESMF</sequence>
<keyword evidence="2" id="KW-1185">Reference proteome</keyword>